<gene>
    <name evidence="3" type="ORF">F2Q69_00009075</name>
</gene>
<feature type="coiled-coil region" evidence="1">
    <location>
        <begin position="204"/>
        <end position="249"/>
    </location>
</feature>
<organism evidence="3 4">
    <name type="scientific">Brassica cretica</name>
    <name type="common">Mustard</name>
    <dbReference type="NCBI Taxonomy" id="69181"/>
    <lineage>
        <taxon>Eukaryota</taxon>
        <taxon>Viridiplantae</taxon>
        <taxon>Streptophyta</taxon>
        <taxon>Embryophyta</taxon>
        <taxon>Tracheophyta</taxon>
        <taxon>Spermatophyta</taxon>
        <taxon>Magnoliopsida</taxon>
        <taxon>eudicotyledons</taxon>
        <taxon>Gunneridae</taxon>
        <taxon>Pentapetalae</taxon>
        <taxon>rosids</taxon>
        <taxon>malvids</taxon>
        <taxon>Brassicales</taxon>
        <taxon>Brassicaceae</taxon>
        <taxon>Brassiceae</taxon>
        <taxon>Brassica</taxon>
    </lineage>
</organism>
<evidence type="ECO:0000313" key="4">
    <source>
        <dbReference type="Proteomes" id="UP000712600"/>
    </source>
</evidence>
<dbReference type="AlphaFoldDB" id="A0A8S9PGE2"/>
<feature type="region of interest" description="Disordered" evidence="2">
    <location>
        <begin position="310"/>
        <end position="351"/>
    </location>
</feature>
<name>A0A8S9PGE2_BRACR</name>
<proteinExistence type="predicted"/>
<keyword evidence="1" id="KW-0175">Coiled coil</keyword>
<reference evidence="3" key="1">
    <citation type="submission" date="2019-12" db="EMBL/GenBank/DDBJ databases">
        <title>Genome sequencing and annotation of Brassica cretica.</title>
        <authorList>
            <person name="Studholme D.J."/>
            <person name="Sarris P."/>
        </authorList>
    </citation>
    <scope>NUCLEOTIDE SEQUENCE</scope>
    <source>
        <strain evidence="3">PFS-109/04</strain>
        <tissue evidence="3">Leaf</tissue>
    </source>
</reference>
<accession>A0A8S9PGE2</accession>
<comment type="caution">
    <text evidence="3">The sequence shown here is derived from an EMBL/GenBank/DDBJ whole genome shotgun (WGS) entry which is preliminary data.</text>
</comment>
<protein>
    <submittedName>
        <fullName evidence="3">Uncharacterized protein</fullName>
    </submittedName>
</protein>
<evidence type="ECO:0000256" key="2">
    <source>
        <dbReference type="SAM" id="MobiDB-lite"/>
    </source>
</evidence>
<evidence type="ECO:0000256" key="1">
    <source>
        <dbReference type="SAM" id="Coils"/>
    </source>
</evidence>
<dbReference type="Proteomes" id="UP000712600">
    <property type="component" value="Unassembled WGS sequence"/>
</dbReference>
<sequence>MMNFVEQRARQQFWSDYRLMSLRVRLSTSVTRRHALRWNQALRAMRREVVELVHVEEPDPVAFPFSSNRTMREISFLRLDPRPNVSAHVVILRFETHVKVLVTRALAAAQEVVRCVLPESLKLNPEPFRVSVRVRGRSTPALPSVARIYGSDSIEKSDGSMNYVVELYDSALKEATSKLRHADKLARAKDVAIDRKTKEFKATIDKVAEDRAQLIERKKAQKARFLEKFGELKDKIEAAGAKVRGLEEEKKAEPTGRELGELPLQEGGIVGEVVRLEDTTIASASDPTTLSTSLVANEDPLVPVVETETGPVNLLEFSDSSTEEEGGEQLEKTESGLVGDPQNEEGAVDGTDNLPVLLADVIGEASDQLTAHVDKGGSDHVKD</sequence>
<dbReference type="EMBL" id="QGKX02001521">
    <property type="protein sequence ID" value="KAF3515216.1"/>
    <property type="molecule type" value="Genomic_DNA"/>
</dbReference>
<evidence type="ECO:0000313" key="3">
    <source>
        <dbReference type="EMBL" id="KAF3515216.1"/>
    </source>
</evidence>